<dbReference type="InterPro" id="IPR001347">
    <property type="entry name" value="SIS_dom"/>
</dbReference>
<dbReference type="InterPro" id="IPR050986">
    <property type="entry name" value="GutQ/KpsF_isomerases"/>
</dbReference>
<keyword evidence="11" id="KW-1185">Reference proteome</keyword>
<dbReference type="InterPro" id="IPR000644">
    <property type="entry name" value="CBS_dom"/>
</dbReference>
<evidence type="ECO:0000256" key="1">
    <source>
        <dbReference type="ARBA" id="ARBA00008165"/>
    </source>
</evidence>
<dbReference type="OrthoDB" id="9762536at2"/>
<dbReference type="GO" id="GO:1901135">
    <property type="term" value="P:carbohydrate derivative metabolic process"/>
    <property type="evidence" value="ECO:0007669"/>
    <property type="project" value="InterPro"/>
</dbReference>
<keyword evidence="2" id="KW-0677">Repeat</keyword>
<dbReference type="GO" id="GO:0019146">
    <property type="term" value="F:arabinose-5-phosphate isomerase activity"/>
    <property type="evidence" value="ECO:0007669"/>
    <property type="project" value="UniProtKB-ARBA"/>
</dbReference>
<accession>A0A4R5PNV0</accession>
<dbReference type="PANTHER" id="PTHR42745">
    <property type="match status" value="1"/>
</dbReference>
<dbReference type="PANTHER" id="PTHR42745:SF1">
    <property type="entry name" value="ARABINOSE 5-PHOSPHATE ISOMERASE KDSD"/>
    <property type="match status" value="1"/>
</dbReference>
<dbReference type="Pfam" id="PF01380">
    <property type="entry name" value="SIS"/>
    <property type="match status" value="1"/>
</dbReference>
<dbReference type="SUPFAM" id="SSF54631">
    <property type="entry name" value="CBS-domain pair"/>
    <property type="match status" value="1"/>
</dbReference>
<dbReference type="Gene3D" id="3.10.580.10">
    <property type="entry name" value="CBS-domain"/>
    <property type="match status" value="1"/>
</dbReference>
<feature type="site" description="Catalytically relevant" evidence="6">
    <location>
        <position position="62"/>
    </location>
</feature>
<dbReference type="Gene3D" id="3.40.50.10490">
    <property type="entry name" value="Glucose-6-phosphate isomerase like protein, domain 1"/>
    <property type="match status" value="1"/>
</dbReference>
<dbReference type="PIRSF" id="PIRSF004692">
    <property type="entry name" value="KdsD_KpsF"/>
    <property type="match status" value="1"/>
</dbReference>
<evidence type="ECO:0000256" key="4">
    <source>
        <dbReference type="PIRNR" id="PIRNR004692"/>
    </source>
</evidence>
<evidence type="ECO:0000256" key="5">
    <source>
        <dbReference type="PIRSR" id="PIRSR004692-2"/>
    </source>
</evidence>
<keyword evidence="10" id="KW-0413">Isomerase</keyword>
<keyword evidence="5" id="KW-0862">Zinc</keyword>
<proteinExistence type="inferred from homology"/>
<dbReference type="GO" id="GO:0097367">
    <property type="term" value="F:carbohydrate derivative binding"/>
    <property type="evidence" value="ECO:0007669"/>
    <property type="project" value="InterPro"/>
</dbReference>
<evidence type="ECO:0000313" key="11">
    <source>
        <dbReference type="Proteomes" id="UP000295131"/>
    </source>
</evidence>
<feature type="site" description="Catalytically relevant" evidence="6">
    <location>
        <position position="114"/>
    </location>
</feature>
<dbReference type="FunFam" id="3.40.50.10490:FF:000011">
    <property type="entry name" value="Arabinose 5-phosphate isomerase"/>
    <property type="match status" value="1"/>
</dbReference>
<dbReference type="InterPro" id="IPR046348">
    <property type="entry name" value="SIS_dom_sf"/>
</dbReference>
<dbReference type="GO" id="GO:0005975">
    <property type="term" value="P:carbohydrate metabolic process"/>
    <property type="evidence" value="ECO:0007669"/>
    <property type="project" value="InterPro"/>
</dbReference>
<dbReference type="Proteomes" id="UP000295131">
    <property type="component" value="Unassembled WGS sequence"/>
</dbReference>
<feature type="domain" description="SIS" evidence="9">
    <location>
        <begin position="44"/>
        <end position="187"/>
    </location>
</feature>
<dbReference type="CDD" id="cd04604">
    <property type="entry name" value="CBS_pair_SIS_assoc"/>
    <property type="match status" value="1"/>
</dbReference>
<dbReference type="EMBL" id="SMSI01000001">
    <property type="protein sequence ID" value="TDH38740.1"/>
    <property type="molecule type" value="Genomic_DNA"/>
</dbReference>
<sequence>MAMLDKSQKIGADEILAHGRDVIAMEAEGLAALATSLDGAFAEAVHAFLNVEGRVVISGLGKSGHVGKKIAATLASTGTPASFVHSAEAAHGDMGMISSRDALMLLSNSGETAELMPVIEHAHRIGIPVIGISSGSDSTLIKAASIPLVLPAAQEACPIRMAPTTSTTMMLALGDALAMATMRLRGFSREDFQKLHPGGSLGLKLMKVRQFMHSRDRLPLIPADMPMAEAVMVMTSKSFGLAGVIDADGQLIGVVSDGDLRRHLHELNSALAGEVMNSHPRMIQADMLAEDALRFLNEQKITALFVVEDETADRTPVGIVHVHDFIRLGLA</sequence>
<feature type="domain" description="CBS" evidence="8">
    <location>
        <begin position="212"/>
        <end position="271"/>
    </location>
</feature>
<dbReference type="PROSITE" id="PS51464">
    <property type="entry name" value="SIS"/>
    <property type="match status" value="1"/>
</dbReference>
<dbReference type="InterPro" id="IPR046342">
    <property type="entry name" value="CBS_dom_sf"/>
</dbReference>
<comment type="similarity">
    <text evidence="1 4">Belongs to the SIS family. GutQ/KpsF subfamily.</text>
</comment>
<evidence type="ECO:0000259" key="8">
    <source>
        <dbReference type="PROSITE" id="PS51371"/>
    </source>
</evidence>
<reference evidence="10 11" key="1">
    <citation type="journal article" date="2013" name="Int. J. Syst. Evol. Microbiol.">
        <title>Hoeflea suaedae sp. nov., an endophytic bacterium isolated from the root of the halophyte Suaeda maritima.</title>
        <authorList>
            <person name="Chung E.J."/>
            <person name="Park J.A."/>
            <person name="Pramanik P."/>
            <person name="Bibi F."/>
            <person name="Jeon C.O."/>
            <person name="Chung Y.R."/>
        </authorList>
    </citation>
    <scope>NUCLEOTIDE SEQUENCE [LARGE SCALE GENOMIC DNA]</scope>
    <source>
        <strain evidence="10 11">YC6898</strain>
    </source>
</reference>
<keyword evidence="5" id="KW-0479">Metal-binding</keyword>
<name>A0A4R5PNV0_9HYPH</name>
<dbReference type="NCBIfam" id="TIGR00393">
    <property type="entry name" value="kpsF"/>
    <property type="match status" value="1"/>
</dbReference>
<dbReference type="PROSITE" id="PS51371">
    <property type="entry name" value="CBS"/>
    <property type="match status" value="2"/>
</dbReference>
<feature type="site" description="Catalytically relevant" evidence="6">
    <location>
        <position position="196"/>
    </location>
</feature>
<keyword evidence="3 7" id="KW-0129">CBS domain</keyword>
<dbReference type="InterPro" id="IPR035474">
    <property type="entry name" value="SIS_Kpsf"/>
</dbReference>
<gene>
    <name evidence="10" type="ORF">E2A64_06495</name>
</gene>
<comment type="caution">
    <text evidence="10">The sequence shown here is derived from an EMBL/GenBank/DDBJ whole genome shotgun (WGS) entry which is preliminary data.</text>
</comment>
<feature type="domain" description="CBS" evidence="8">
    <location>
        <begin position="276"/>
        <end position="331"/>
    </location>
</feature>
<evidence type="ECO:0000313" key="10">
    <source>
        <dbReference type="EMBL" id="TDH38740.1"/>
    </source>
</evidence>
<dbReference type="SMART" id="SM00116">
    <property type="entry name" value="CBS"/>
    <property type="match status" value="2"/>
</dbReference>
<feature type="site" description="Catalytically relevant" evidence="6">
    <location>
        <position position="155"/>
    </location>
</feature>
<evidence type="ECO:0000256" key="7">
    <source>
        <dbReference type="PROSITE-ProRule" id="PRU00703"/>
    </source>
</evidence>
<dbReference type="SUPFAM" id="SSF53697">
    <property type="entry name" value="SIS domain"/>
    <property type="match status" value="1"/>
</dbReference>
<evidence type="ECO:0000256" key="2">
    <source>
        <dbReference type="ARBA" id="ARBA00022737"/>
    </source>
</evidence>
<dbReference type="Pfam" id="PF00571">
    <property type="entry name" value="CBS"/>
    <property type="match status" value="2"/>
</dbReference>
<evidence type="ECO:0000259" key="9">
    <source>
        <dbReference type="PROSITE" id="PS51464"/>
    </source>
</evidence>
<organism evidence="10 11">
    <name type="scientific">Pseudohoeflea suaedae</name>
    <dbReference type="NCBI Taxonomy" id="877384"/>
    <lineage>
        <taxon>Bacteria</taxon>
        <taxon>Pseudomonadati</taxon>
        <taxon>Pseudomonadota</taxon>
        <taxon>Alphaproteobacteria</taxon>
        <taxon>Hyphomicrobiales</taxon>
        <taxon>Rhizobiaceae</taxon>
        <taxon>Pseudohoeflea</taxon>
    </lineage>
</organism>
<dbReference type="GO" id="GO:0046872">
    <property type="term" value="F:metal ion binding"/>
    <property type="evidence" value="ECO:0007669"/>
    <property type="project" value="UniProtKB-KW"/>
</dbReference>
<feature type="binding site" evidence="5">
    <location>
        <position position="85"/>
    </location>
    <ligand>
        <name>Zn(2+)</name>
        <dbReference type="ChEBI" id="CHEBI:29105"/>
    </ligand>
</feature>
<dbReference type="CDD" id="cd05014">
    <property type="entry name" value="SIS_Kpsf"/>
    <property type="match status" value="1"/>
</dbReference>
<protein>
    <submittedName>
        <fullName evidence="10">KpsF/GutQ family sugar-phosphate isomerase</fullName>
    </submittedName>
</protein>
<evidence type="ECO:0000256" key="6">
    <source>
        <dbReference type="PIRSR" id="PIRSR004692-3"/>
    </source>
</evidence>
<dbReference type="InterPro" id="IPR004800">
    <property type="entry name" value="KdsD/KpsF-type"/>
</dbReference>
<evidence type="ECO:0000256" key="3">
    <source>
        <dbReference type="ARBA" id="ARBA00023122"/>
    </source>
</evidence>
<dbReference type="AlphaFoldDB" id="A0A4R5PNV0"/>